<accession>A0A6B0YVB0</accession>
<dbReference type="CDD" id="cd02440">
    <property type="entry name" value="AdoMet_MTases"/>
    <property type="match status" value="1"/>
</dbReference>
<feature type="domain" description="Methyltransferase" evidence="2">
    <location>
        <begin position="162"/>
        <end position="222"/>
    </location>
</feature>
<evidence type="ECO:0000259" key="2">
    <source>
        <dbReference type="Pfam" id="PF13847"/>
    </source>
</evidence>
<reference evidence="3" key="1">
    <citation type="submission" date="2019-09" db="EMBL/GenBank/DDBJ databases">
        <title>Characterisation of the sponge microbiome using genome-centric metagenomics.</title>
        <authorList>
            <person name="Engelberts J.P."/>
            <person name="Robbins S.J."/>
            <person name="De Goeij J.M."/>
            <person name="Aranda M."/>
            <person name="Bell S.C."/>
            <person name="Webster N.S."/>
        </authorList>
    </citation>
    <scope>NUCLEOTIDE SEQUENCE</scope>
    <source>
        <strain evidence="3">SB0664_bin_27</strain>
    </source>
</reference>
<organism evidence="3">
    <name type="scientific">Caldilineaceae bacterium SB0664_bin_27</name>
    <dbReference type="NCBI Taxonomy" id="2605260"/>
    <lineage>
        <taxon>Bacteria</taxon>
        <taxon>Bacillati</taxon>
        <taxon>Chloroflexota</taxon>
        <taxon>Caldilineae</taxon>
        <taxon>Caldilineales</taxon>
        <taxon>Caldilineaceae</taxon>
    </lineage>
</organism>
<evidence type="ECO:0000256" key="1">
    <source>
        <dbReference type="SAM" id="MobiDB-lite"/>
    </source>
</evidence>
<sequence length="317" mass="34834">MADLSKVERDLAALERDSTLHDSDNLAARFEALKALDFLGEAYQIRVGHPSAASGLRRVRALQSDLMALNQALYRKLRFGIRTGTVTPSQLRRLLESNSRYRRGDTACMHWGADAADALAAGLFRSDCPPHEWDGGDSEMIHYESTPVSAVLELVDRVPMTSADRFVDIGSGLGQVVLLLHLLAGVEAMGLEVVPAFVERARGEANRLGIEGVSFKVGDARSADLCGGTVYFLYSPFRGQMLQTVLNRLRHEACTRLLTICSFGPCTDRIAGESWLTLQETGMNHGFRLAIFQSEGQGPRRKKASPREHPRADAFCS</sequence>
<gene>
    <name evidence="3" type="ORF">F4Y42_16610</name>
</gene>
<dbReference type="InterPro" id="IPR025714">
    <property type="entry name" value="Methyltranfer_dom"/>
</dbReference>
<name>A0A6B0YVB0_9CHLR</name>
<proteinExistence type="predicted"/>
<dbReference type="Pfam" id="PF13847">
    <property type="entry name" value="Methyltransf_31"/>
    <property type="match status" value="1"/>
</dbReference>
<keyword evidence="3" id="KW-0808">Transferase</keyword>
<comment type="caution">
    <text evidence="3">The sequence shown here is derived from an EMBL/GenBank/DDBJ whole genome shotgun (WGS) entry which is preliminary data.</text>
</comment>
<dbReference type="GO" id="GO:0032259">
    <property type="term" value="P:methylation"/>
    <property type="evidence" value="ECO:0007669"/>
    <property type="project" value="UniProtKB-KW"/>
</dbReference>
<feature type="compositionally biased region" description="Basic and acidic residues" evidence="1">
    <location>
        <begin position="305"/>
        <end position="317"/>
    </location>
</feature>
<dbReference type="Gene3D" id="3.40.50.150">
    <property type="entry name" value="Vaccinia Virus protein VP39"/>
    <property type="match status" value="1"/>
</dbReference>
<dbReference type="InterPro" id="IPR029063">
    <property type="entry name" value="SAM-dependent_MTases_sf"/>
</dbReference>
<dbReference type="GO" id="GO:0008168">
    <property type="term" value="F:methyltransferase activity"/>
    <property type="evidence" value="ECO:0007669"/>
    <property type="project" value="UniProtKB-KW"/>
</dbReference>
<dbReference type="EMBL" id="VXRG01000135">
    <property type="protein sequence ID" value="MXY95064.1"/>
    <property type="molecule type" value="Genomic_DNA"/>
</dbReference>
<dbReference type="AlphaFoldDB" id="A0A6B0YVB0"/>
<keyword evidence="3" id="KW-0489">Methyltransferase</keyword>
<protein>
    <submittedName>
        <fullName evidence="3">Methyltransferase domain-containing protein</fullName>
    </submittedName>
</protein>
<feature type="region of interest" description="Disordered" evidence="1">
    <location>
        <begin position="296"/>
        <end position="317"/>
    </location>
</feature>
<evidence type="ECO:0000313" key="3">
    <source>
        <dbReference type="EMBL" id="MXY95064.1"/>
    </source>
</evidence>
<dbReference type="SUPFAM" id="SSF53335">
    <property type="entry name" value="S-adenosyl-L-methionine-dependent methyltransferases"/>
    <property type="match status" value="1"/>
</dbReference>